<dbReference type="GO" id="GO:0003677">
    <property type="term" value="F:DNA binding"/>
    <property type="evidence" value="ECO:0007669"/>
    <property type="project" value="UniProtKB-KW"/>
</dbReference>
<dbReference type="InterPro" id="IPR011129">
    <property type="entry name" value="CSD"/>
</dbReference>
<keyword evidence="10" id="KW-1185">Reference proteome</keyword>
<keyword evidence="5" id="KW-0010">Activator</keyword>
<evidence type="ECO:0000313" key="9">
    <source>
        <dbReference type="EMBL" id="KRM51793.1"/>
    </source>
</evidence>
<gene>
    <name evidence="9" type="ORF">FC64_GL000985</name>
</gene>
<sequence>MLTGTVHQFNKQKGYGFITPDDHGRDLFVHFSAIVTPGFKTLDEGQRVRFVEIEGKRGMQAVEVEPLNREPND</sequence>
<dbReference type="Pfam" id="PF00313">
    <property type="entry name" value="CSD"/>
    <property type="match status" value="1"/>
</dbReference>
<comment type="caution">
    <text evidence="9">The sequence shown here is derived from an EMBL/GenBank/DDBJ whole genome shotgun (WGS) entry which is preliminary data.</text>
</comment>
<dbReference type="PIRSF" id="PIRSF002599">
    <property type="entry name" value="Cold_shock_A"/>
    <property type="match status" value="1"/>
</dbReference>
<dbReference type="CDD" id="cd04458">
    <property type="entry name" value="CSP_CDS"/>
    <property type="match status" value="1"/>
</dbReference>
<dbReference type="Gene3D" id="2.40.50.140">
    <property type="entry name" value="Nucleic acid-binding proteins"/>
    <property type="match status" value="1"/>
</dbReference>
<evidence type="ECO:0000256" key="5">
    <source>
        <dbReference type="ARBA" id="ARBA00023159"/>
    </source>
</evidence>
<evidence type="ECO:0000256" key="3">
    <source>
        <dbReference type="ARBA" id="ARBA00023015"/>
    </source>
</evidence>
<dbReference type="SMART" id="SM00357">
    <property type="entry name" value="CSP"/>
    <property type="match status" value="1"/>
</dbReference>
<dbReference type="Proteomes" id="UP000051291">
    <property type="component" value="Unassembled WGS sequence"/>
</dbReference>
<evidence type="ECO:0000256" key="7">
    <source>
        <dbReference type="RuleBase" id="RU000408"/>
    </source>
</evidence>
<dbReference type="InterPro" id="IPR012156">
    <property type="entry name" value="Cold_shock_CspA"/>
</dbReference>
<organism evidence="9 10">
    <name type="scientific">Ligilactobacillus araffinosus DSM 20653</name>
    <dbReference type="NCBI Taxonomy" id="1423820"/>
    <lineage>
        <taxon>Bacteria</taxon>
        <taxon>Bacillati</taxon>
        <taxon>Bacillota</taxon>
        <taxon>Bacilli</taxon>
        <taxon>Lactobacillales</taxon>
        <taxon>Lactobacillaceae</taxon>
        <taxon>Ligilactobacillus</taxon>
    </lineage>
</organism>
<reference evidence="9 10" key="1">
    <citation type="journal article" date="2015" name="Genome Announc.">
        <title>Expanding the biotechnology potential of lactobacilli through comparative genomics of 213 strains and associated genera.</title>
        <authorList>
            <person name="Sun Z."/>
            <person name="Harris H.M."/>
            <person name="McCann A."/>
            <person name="Guo C."/>
            <person name="Argimon S."/>
            <person name="Zhang W."/>
            <person name="Yang X."/>
            <person name="Jeffery I.B."/>
            <person name="Cooney J.C."/>
            <person name="Kagawa T.F."/>
            <person name="Liu W."/>
            <person name="Song Y."/>
            <person name="Salvetti E."/>
            <person name="Wrobel A."/>
            <person name="Rasinkangas P."/>
            <person name="Parkhill J."/>
            <person name="Rea M.C."/>
            <person name="O'Sullivan O."/>
            <person name="Ritari J."/>
            <person name="Douillard F.P."/>
            <person name="Paul Ross R."/>
            <person name="Yang R."/>
            <person name="Briner A.E."/>
            <person name="Felis G.E."/>
            <person name="de Vos W.M."/>
            <person name="Barrangou R."/>
            <person name="Klaenhammer T.R."/>
            <person name="Caufield P.W."/>
            <person name="Cui Y."/>
            <person name="Zhang H."/>
            <person name="O'Toole P.W."/>
        </authorList>
    </citation>
    <scope>NUCLEOTIDE SEQUENCE [LARGE SCALE GENOMIC DNA]</scope>
    <source>
        <strain evidence="9 10">DSM 20653</strain>
    </source>
</reference>
<dbReference type="InterPro" id="IPR012340">
    <property type="entry name" value="NA-bd_OB-fold"/>
</dbReference>
<dbReference type="AlphaFoldDB" id="A0A0R1ZAU9"/>
<dbReference type="PROSITE" id="PS51857">
    <property type="entry name" value="CSD_2"/>
    <property type="match status" value="1"/>
</dbReference>
<dbReference type="PATRIC" id="fig|1423820.4.peg.1009"/>
<keyword evidence="3" id="KW-0805">Transcription regulation</keyword>
<dbReference type="RefSeq" id="WP_057906841.1">
    <property type="nucleotide sequence ID" value="NZ_AYYZ01000029.1"/>
</dbReference>
<protein>
    <recommendedName>
        <fullName evidence="8">CSD domain-containing protein</fullName>
    </recommendedName>
</protein>
<keyword evidence="2" id="KW-0963">Cytoplasm</keyword>
<dbReference type="SUPFAM" id="SSF50249">
    <property type="entry name" value="Nucleic acid-binding proteins"/>
    <property type="match status" value="1"/>
</dbReference>
<comment type="subcellular location">
    <subcellularLocation>
        <location evidence="1 7">Cytoplasm</location>
    </subcellularLocation>
</comment>
<evidence type="ECO:0000256" key="1">
    <source>
        <dbReference type="ARBA" id="ARBA00004496"/>
    </source>
</evidence>
<evidence type="ECO:0000259" key="8">
    <source>
        <dbReference type="PROSITE" id="PS51857"/>
    </source>
</evidence>
<dbReference type="PANTHER" id="PTHR46565:SF20">
    <property type="entry name" value="COLD SHOCK DOMAIN-CONTAINING PROTEIN 4"/>
    <property type="match status" value="1"/>
</dbReference>
<dbReference type="InterPro" id="IPR002059">
    <property type="entry name" value="CSP_DNA-bd"/>
</dbReference>
<dbReference type="PANTHER" id="PTHR46565">
    <property type="entry name" value="COLD SHOCK DOMAIN PROTEIN 2"/>
    <property type="match status" value="1"/>
</dbReference>
<proteinExistence type="predicted"/>
<dbReference type="PROSITE" id="PS00352">
    <property type="entry name" value="CSD_1"/>
    <property type="match status" value="1"/>
</dbReference>
<dbReference type="InterPro" id="IPR019844">
    <property type="entry name" value="CSD_CS"/>
</dbReference>
<dbReference type="STRING" id="1423820.FC64_GL000985"/>
<dbReference type="PRINTS" id="PR00050">
    <property type="entry name" value="COLDSHOCK"/>
</dbReference>
<evidence type="ECO:0000256" key="4">
    <source>
        <dbReference type="ARBA" id="ARBA00023125"/>
    </source>
</evidence>
<accession>A0A0R1ZAU9</accession>
<dbReference type="GO" id="GO:0005737">
    <property type="term" value="C:cytoplasm"/>
    <property type="evidence" value="ECO:0007669"/>
    <property type="project" value="UniProtKB-SubCell"/>
</dbReference>
<evidence type="ECO:0000256" key="2">
    <source>
        <dbReference type="ARBA" id="ARBA00022490"/>
    </source>
</evidence>
<name>A0A0R1ZAU9_9LACO</name>
<evidence type="ECO:0000256" key="6">
    <source>
        <dbReference type="ARBA" id="ARBA00023163"/>
    </source>
</evidence>
<evidence type="ECO:0000313" key="10">
    <source>
        <dbReference type="Proteomes" id="UP000051291"/>
    </source>
</evidence>
<dbReference type="EMBL" id="AYYZ01000029">
    <property type="protein sequence ID" value="KRM51793.1"/>
    <property type="molecule type" value="Genomic_DNA"/>
</dbReference>
<keyword evidence="4" id="KW-0238">DNA-binding</keyword>
<keyword evidence="6" id="KW-0804">Transcription</keyword>
<feature type="domain" description="CSD" evidence="8">
    <location>
        <begin position="1"/>
        <end position="66"/>
    </location>
</feature>